<feature type="transmembrane region" description="Helical" evidence="6">
    <location>
        <begin position="295"/>
        <end position="315"/>
    </location>
</feature>
<dbReference type="GO" id="GO:0005886">
    <property type="term" value="C:plasma membrane"/>
    <property type="evidence" value="ECO:0007669"/>
    <property type="project" value="UniProtKB-SubCell"/>
</dbReference>
<keyword evidence="2" id="KW-1003">Cell membrane</keyword>
<dbReference type="InterPro" id="IPR050833">
    <property type="entry name" value="Poly_Biosynth_Transport"/>
</dbReference>
<dbReference type="AlphaFoldDB" id="F0TBN7"/>
<feature type="transmembrane region" description="Helical" evidence="6">
    <location>
        <begin position="387"/>
        <end position="405"/>
    </location>
</feature>
<dbReference type="Proteomes" id="UP000007490">
    <property type="component" value="Chromosome"/>
</dbReference>
<dbReference type="PANTHER" id="PTHR30250">
    <property type="entry name" value="PST FAMILY PREDICTED COLANIC ACID TRANSPORTER"/>
    <property type="match status" value="1"/>
</dbReference>
<dbReference type="eggNOG" id="arCOG02209">
    <property type="taxonomic scope" value="Archaea"/>
</dbReference>
<dbReference type="InterPro" id="IPR002797">
    <property type="entry name" value="Polysacc_synth"/>
</dbReference>
<evidence type="ECO:0000256" key="5">
    <source>
        <dbReference type="ARBA" id="ARBA00023136"/>
    </source>
</evidence>
<keyword evidence="8" id="KW-1185">Reference proteome</keyword>
<evidence type="ECO:0000256" key="2">
    <source>
        <dbReference type="ARBA" id="ARBA00022475"/>
    </source>
</evidence>
<dbReference type="STRING" id="877455.Metbo_0864"/>
<feature type="transmembrane region" description="Helical" evidence="6">
    <location>
        <begin position="212"/>
        <end position="231"/>
    </location>
</feature>
<reference evidence="7 8" key="2">
    <citation type="journal article" date="2014" name="Int. J. Syst. Evol. Microbiol.">
        <title>Methanobacterium paludis sp. nov. and a novel strain of Methanobacterium lacus isolated from northern peatlands.</title>
        <authorList>
            <person name="Cadillo-Quiroz H."/>
            <person name="Brauer S.L."/>
            <person name="Goodson N."/>
            <person name="Yavitt J.B."/>
            <person name="Zinder S.H."/>
        </authorList>
    </citation>
    <scope>NUCLEOTIDE SEQUENCE [LARGE SCALE GENOMIC DNA]</scope>
    <source>
        <strain evidence="7 8">AL-21</strain>
    </source>
</reference>
<feature type="transmembrane region" description="Helical" evidence="6">
    <location>
        <begin position="44"/>
        <end position="62"/>
    </location>
</feature>
<feature type="transmembrane region" description="Helical" evidence="6">
    <location>
        <begin position="83"/>
        <end position="103"/>
    </location>
</feature>
<accession>F0TBN7</accession>
<evidence type="ECO:0000256" key="4">
    <source>
        <dbReference type="ARBA" id="ARBA00022989"/>
    </source>
</evidence>
<feature type="transmembrane region" description="Helical" evidence="6">
    <location>
        <begin position="327"/>
        <end position="350"/>
    </location>
</feature>
<dbReference type="RefSeq" id="WP_013644465.1">
    <property type="nucleotide sequence ID" value="NC_015216.1"/>
</dbReference>
<proteinExistence type="predicted"/>
<evidence type="ECO:0000313" key="8">
    <source>
        <dbReference type="Proteomes" id="UP000007490"/>
    </source>
</evidence>
<keyword evidence="5 6" id="KW-0472">Membrane</keyword>
<sequence>MNSVQKITKNIGITGISQIILAISSFILMIYIARYFGTSEFGEYNFAISFTMLFSIITDLGISQMIIREIARDKDSTNKYMSNALIIKLVMSIVTIGLIAVTINLLNYPPLMVTIVYLFGIYTIFTSFSQTFVSVFQAFEKMEYSNLILILGNIILIPIAFYVLLNNYGLIQLAYVYVLSGFFNALLGFFIFRQKITKLTISLDLNFCKKMIIESLPFGLNAIFANFFFRFDTILLSIIKDNYAVGIYAAAYNPLLALGNILTNMFATTIYPVMSRYYVHSEDSLKRMAIMSSKYMIIIGLPITIGCLVLSKQLIELFYGIKYFDSILAFQILTFFIPIRLISNITGTLLTSINKQKIRTFCVFLSVIFNIISNLILIPYFSFLGASIATVLSELFLYVSFLYFTNKYYHNIIVIKNFVNPIIASFIMGGFAFYFKTFSIILIIFASSIIYFLILILLGTFKSEDDKFIINQLKEVRK</sequence>
<evidence type="ECO:0000256" key="3">
    <source>
        <dbReference type="ARBA" id="ARBA00022692"/>
    </source>
</evidence>
<gene>
    <name evidence="7" type="ordered locus">Metbo_0864</name>
</gene>
<dbReference type="KEGG" id="mel:Metbo_0864"/>
<organism evidence="7 8">
    <name type="scientific">Methanobacterium lacus (strain AL-21)</name>
    <dbReference type="NCBI Taxonomy" id="877455"/>
    <lineage>
        <taxon>Archaea</taxon>
        <taxon>Methanobacteriati</taxon>
        <taxon>Methanobacteriota</taxon>
        <taxon>Methanomada group</taxon>
        <taxon>Methanobacteria</taxon>
        <taxon>Methanobacteriales</taxon>
        <taxon>Methanobacteriaceae</taxon>
        <taxon>Methanobacterium</taxon>
    </lineage>
</organism>
<evidence type="ECO:0000256" key="1">
    <source>
        <dbReference type="ARBA" id="ARBA00004651"/>
    </source>
</evidence>
<dbReference type="GeneID" id="10277313"/>
<keyword evidence="4 6" id="KW-1133">Transmembrane helix</keyword>
<dbReference type="HOGENOM" id="CLU_022017_6_2_2"/>
<dbReference type="OrthoDB" id="19148at2157"/>
<feature type="transmembrane region" description="Helical" evidence="6">
    <location>
        <begin position="12"/>
        <end position="32"/>
    </location>
</feature>
<feature type="transmembrane region" description="Helical" evidence="6">
    <location>
        <begin position="171"/>
        <end position="192"/>
    </location>
</feature>
<feature type="transmembrane region" description="Helical" evidence="6">
    <location>
        <begin position="147"/>
        <end position="165"/>
    </location>
</feature>
<dbReference type="EMBL" id="CP002551">
    <property type="protein sequence ID" value="ADZ09114.1"/>
    <property type="molecule type" value="Genomic_DNA"/>
</dbReference>
<reference evidence="8" key="1">
    <citation type="submission" date="2011-02" db="EMBL/GenBank/DDBJ databases">
        <title>Complete sequence of Methanobacterium sp. AL-21.</title>
        <authorList>
            <consortium name="US DOE Joint Genome Institute"/>
            <person name="Lucas S."/>
            <person name="Copeland A."/>
            <person name="Lapidus A."/>
            <person name="Cheng J.-F."/>
            <person name="Goodwin L."/>
            <person name="Pitluck S."/>
            <person name="Chertkov O."/>
            <person name="Detter J.C."/>
            <person name="Han C."/>
            <person name="Tapia R."/>
            <person name="Land M."/>
            <person name="Hauser L."/>
            <person name="Kyrpides N."/>
            <person name="Ivanova N."/>
            <person name="Mikhailova N."/>
            <person name="Pagani I."/>
            <person name="Cadillo-Quiroz H."/>
            <person name="Imachi H."/>
            <person name="Zinder S."/>
            <person name="Liu W."/>
            <person name="Woyke T."/>
        </authorList>
    </citation>
    <scope>NUCLEOTIDE SEQUENCE [LARGE SCALE GENOMIC DNA]</scope>
    <source>
        <strain evidence="8">AL-21</strain>
    </source>
</reference>
<keyword evidence="3 6" id="KW-0812">Transmembrane</keyword>
<feature type="transmembrane region" description="Helical" evidence="6">
    <location>
        <begin position="362"/>
        <end position="381"/>
    </location>
</feature>
<name>F0TBN7_METLA</name>
<feature type="transmembrane region" description="Helical" evidence="6">
    <location>
        <begin position="441"/>
        <end position="461"/>
    </location>
</feature>
<comment type="subcellular location">
    <subcellularLocation>
        <location evidence="1">Cell membrane</location>
        <topology evidence="1">Multi-pass membrane protein</topology>
    </subcellularLocation>
</comment>
<evidence type="ECO:0000313" key="7">
    <source>
        <dbReference type="EMBL" id="ADZ09114.1"/>
    </source>
</evidence>
<dbReference type="PANTHER" id="PTHR30250:SF11">
    <property type="entry name" value="O-ANTIGEN TRANSPORTER-RELATED"/>
    <property type="match status" value="1"/>
</dbReference>
<feature type="transmembrane region" description="Helical" evidence="6">
    <location>
        <begin position="115"/>
        <end position="135"/>
    </location>
</feature>
<dbReference type="CDD" id="cd13128">
    <property type="entry name" value="MATE_Wzx_like"/>
    <property type="match status" value="1"/>
</dbReference>
<feature type="transmembrane region" description="Helical" evidence="6">
    <location>
        <begin position="417"/>
        <end position="435"/>
    </location>
</feature>
<evidence type="ECO:0000256" key="6">
    <source>
        <dbReference type="SAM" id="Phobius"/>
    </source>
</evidence>
<dbReference type="Pfam" id="PF01943">
    <property type="entry name" value="Polysacc_synt"/>
    <property type="match status" value="1"/>
</dbReference>
<protein>
    <submittedName>
        <fullName evidence="7">Polysaccharide biosynthesis protein</fullName>
    </submittedName>
</protein>
<feature type="transmembrane region" description="Helical" evidence="6">
    <location>
        <begin position="251"/>
        <end position="274"/>
    </location>
</feature>